<dbReference type="InterPro" id="IPR000210">
    <property type="entry name" value="BTB/POZ_dom"/>
</dbReference>
<accession>A0ABR1VS86</accession>
<dbReference type="Gene3D" id="3.30.710.10">
    <property type="entry name" value="Potassium Channel Kv1.1, Chain A"/>
    <property type="match status" value="1"/>
</dbReference>
<dbReference type="GeneID" id="92089408"/>
<proteinExistence type="predicted"/>
<keyword evidence="3" id="KW-1185">Reference proteome</keyword>
<evidence type="ECO:0000313" key="3">
    <source>
        <dbReference type="Proteomes" id="UP001480595"/>
    </source>
</evidence>
<dbReference type="SMART" id="SM00225">
    <property type="entry name" value="BTB"/>
    <property type="match status" value="1"/>
</dbReference>
<name>A0ABR1VS86_9PEZI</name>
<comment type="caution">
    <text evidence="2">The sequence shown here is derived from an EMBL/GenBank/DDBJ whole genome shotgun (WGS) entry which is preliminary data.</text>
</comment>
<sequence>MYVRQVCQRPDIGAEDVCIRFEVSAYCYYGSDMRSQADLNLLYTGEFSDCQVTCEDRTWNFHKCFICFRAPFFKAAFSGGLGEPEKDKLVLQGFSKPEFELAITYVYAERFPKSLETDPPITCSYRIFLIADHLEIPRLDASAVEALNRALAQLAGLVANACLALQKPDNEVNRARDLATYLPKNTIAEIEEITKAAYGLPKPSYKALQKPIVDFVDFVARTSCLFAGIPSHLMVVQEGSAAVGGVRKRSHRQSRLTKPQRELPMKVMQRRQPQRWMSLLPRGWRNMQLYPPVLFHVPVDTHDR</sequence>
<dbReference type="PROSITE" id="PS50097">
    <property type="entry name" value="BTB"/>
    <property type="match status" value="1"/>
</dbReference>
<gene>
    <name evidence="2" type="ORF">PG994_004936</name>
</gene>
<dbReference type="CDD" id="cd18186">
    <property type="entry name" value="BTB_POZ_ZBTB_KLHL-like"/>
    <property type="match status" value="1"/>
</dbReference>
<organism evidence="2 3">
    <name type="scientific">Apiospora phragmitis</name>
    <dbReference type="NCBI Taxonomy" id="2905665"/>
    <lineage>
        <taxon>Eukaryota</taxon>
        <taxon>Fungi</taxon>
        <taxon>Dikarya</taxon>
        <taxon>Ascomycota</taxon>
        <taxon>Pezizomycotina</taxon>
        <taxon>Sordariomycetes</taxon>
        <taxon>Xylariomycetidae</taxon>
        <taxon>Amphisphaeriales</taxon>
        <taxon>Apiosporaceae</taxon>
        <taxon>Apiospora</taxon>
    </lineage>
</organism>
<evidence type="ECO:0000259" key="1">
    <source>
        <dbReference type="PROSITE" id="PS50097"/>
    </source>
</evidence>
<dbReference type="EMBL" id="JAQQWL010000005">
    <property type="protein sequence ID" value="KAK8074037.1"/>
    <property type="molecule type" value="Genomic_DNA"/>
</dbReference>
<feature type="domain" description="BTB" evidence="1">
    <location>
        <begin position="48"/>
        <end position="115"/>
    </location>
</feature>
<reference evidence="2 3" key="1">
    <citation type="submission" date="2023-01" db="EMBL/GenBank/DDBJ databases">
        <title>Analysis of 21 Apiospora genomes using comparative genomics revels a genus with tremendous synthesis potential of carbohydrate active enzymes and secondary metabolites.</title>
        <authorList>
            <person name="Sorensen T."/>
        </authorList>
    </citation>
    <scope>NUCLEOTIDE SEQUENCE [LARGE SCALE GENOMIC DNA]</scope>
    <source>
        <strain evidence="2 3">CBS 135458</strain>
    </source>
</reference>
<protein>
    <recommendedName>
        <fullName evidence="1">BTB domain-containing protein</fullName>
    </recommendedName>
</protein>
<dbReference type="InterPro" id="IPR011333">
    <property type="entry name" value="SKP1/BTB/POZ_sf"/>
</dbReference>
<dbReference type="Proteomes" id="UP001480595">
    <property type="component" value="Unassembled WGS sequence"/>
</dbReference>
<evidence type="ECO:0000313" key="2">
    <source>
        <dbReference type="EMBL" id="KAK8074037.1"/>
    </source>
</evidence>
<dbReference type="RefSeq" id="XP_066718512.1">
    <property type="nucleotide sequence ID" value="XM_066856345.1"/>
</dbReference>
<dbReference type="SUPFAM" id="SSF54695">
    <property type="entry name" value="POZ domain"/>
    <property type="match status" value="1"/>
</dbReference>
<dbReference type="Pfam" id="PF00651">
    <property type="entry name" value="BTB"/>
    <property type="match status" value="1"/>
</dbReference>